<name>A0AA96GKI2_9BACT</name>
<evidence type="ECO:0000313" key="2">
    <source>
        <dbReference type="EMBL" id="WNM62672.1"/>
    </source>
</evidence>
<sequence>MNTSLEQETVHPKKSGQTGMSRCLFGDWPRRMVLKLALPVTDLPLSLPSCKERMSTDVKAC</sequence>
<evidence type="ECO:0000256" key="1">
    <source>
        <dbReference type="SAM" id="MobiDB-lite"/>
    </source>
</evidence>
<organism evidence="2 3">
    <name type="scientific">Candidatus Nitrospira neomarina</name>
    <dbReference type="NCBI Taxonomy" id="3020899"/>
    <lineage>
        <taxon>Bacteria</taxon>
        <taxon>Pseudomonadati</taxon>
        <taxon>Nitrospirota</taxon>
        <taxon>Nitrospiria</taxon>
        <taxon>Nitrospirales</taxon>
        <taxon>Nitrospiraceae</taxon>
        <taxon>Nitrospira</taxon>
    </lineage>
</organism>
<dbReference type="AlphaFoldDB" id="A0AA96GKI2"/>
<dbReference type="Proteomes" id="UP001302494">
    <property type="component" value="Chromosome"/>
</dbReference>
<dbReference type="KEGG" id="nneo:PQG83_02695"/>
<keyword evidence="3" id="KW-1185">Reference proteome</keyword>
<protein>
    <submittedName>
        <fullName evidence="2">Uncharacterized protein</fullName>
    </submittedName>
</protein>
<dbReference type="EMBL" id="CP116968">
    <property type="protein sequence ID" value="WNM62672.1"/>
    <property type="molecule type" value="Genomic_DNA"/>
</dbReference>
<proteinExistence type="predicted"/>
<gene>
    <name evidence="2" type="ORF">PQG83_02695</name>
</gene>
<accession>A0AA96GKI2</accession>
<feature type="region of interest" description="Disordered" evidence="1">
    <location>
        <begin position="1"/>
        <end position="20"/>
    </location>
</feature>
<reference evidence="2 3" key="1">
    <citation type="submission" date="2023-01" db="EMBL/GenBank/DDBJ databases">
        <title>Cultivation and genomic characterization of new, ubiquitous marine nitrite-oxidizing bacteria from the Nitrospirales.</title>
        <authorList>
            <person name="Mueller A.J."/>
            <person name="Daebeler A."/>
            <person name="Herbold C.W."/>
            <person name="Kirkegaard R.H."/>
            <person name="Daims H."/>
        </authorList>
    </citation>
    <scope>NUCLEOTIDE SEQUENCE [LARGE SCALE GENOMIC DNA]</scope>
    <source>
        <strain evidence="2 3">DK</strain>
    </source>
</reference>
<dbReference type="RefSeq" id="WP_312746509.1">
    <property type="nucleotide sequence ID" value="NZ_CP116968.1"/>
</dbReference>
<evidence type="ECO:0000313" key="3">
    <source>
        <dbReference type="Proteomes" id="UP001302494"/>
    </source>
</evidence>